<protein>
    <submittedName>
        <fullName evidence="1">Uncharacterized protein</fullName>
    </submittedName>
</protein>
<keyword evidence="2" id="KW-1185">Reference proteome</keyword>
<organism evidence="1 2">
    <name type="scientific">Caerostris extrusa</name>
    <name type="common">Bark spider</name>
    <name type="synonym">Caerostris bankana</name>
    <dbReference type="NCBI Taxonomy" id="172846"/>
    <lineage>
        <taxon>Eukaryota</taxon>
        <taxon>Metazoa</taxon>
        <taxon>Ecdysozoa</taxon>
        <taxon>Arthropoda</taxon>
        <taxon>Chelicerata</taxon>
        <taxon>Arachnida</taxon>
        <taxon>Araneae</taxon>
        <taxon>Araneomorphae</taxon>
        <taxon>Entelegynae</taxon>
        <taxon>Araneoidea</taxon>
        <taxon>Araneidae</taxon>
        <taxon>Caerostris</taxon>
    </lineage>
</organism>
<gene>
    <name evidence="1" type="ORF">CEXT_387721</name>
</gene>
<comment type="caution">
    <text evidence="1">The sequence shown here is derived from an EMBL/GenBank/DDBJ whole genome shotgun (WGS) entry which is preliminary data.</text>
</comment>
<evidence type="ECO:0000313" key="2">
    <source>
        <dbReference type="Proteomes" id="UP001054945"/>
    </source>
</evidence>
<accession>A0AAV4QAZ6</accession>
<sequence>MFFFTPISAAIKSPPNAFLGAVSYLLGSRELAHPSQRAGKMAESILEFHSLYSVELFTLLIESASEKSPVSRS</sequence>
<dbReference type="EMBL" id="BPLR01005849">
    <property type="protein sequence ID" value="GIY05484.1"/>
    <property type="molecule type" value="Genomic_DNA"/>
</dbReference>
<proteinExistence type="predicted"/>
<name>A0AAV4QAZ6_CAEEX</name>
<evidence type="ECO:0000313" key="1">
    <source>
        <dbReference type="EMBL" id="GIY05484.1"/>
    </source>
</evidence>
<dbReference type="AlphaFoldDB" id="A0AAV4QAZ6"/>
<dbReference type="Proteomes" id="UP001054945">
    <property type="component" value="Unassembled WGS sequence"/>
</dbReference>
<reference evidence="1 2" key="1">
    <citation type="submission" date="2021-06" db="EMBL/GenBank/DDBJ databases">
        <title>Caerostris extrusa draft genome.</title>
        <authorList>
            <person name="Kono N."/>
            <person name="Arakawa K."/>
        </authorList>
    </citation>
    <scope>NUCLEOTIDE SEQUENCE [LARGE SCALE GENOMIC DNA]</scope>
</reference>